<accession>A0ABV5JQ30</accession>
<sequence length="187" mass="17738">MSSKNSLTHRLLAVCGLVFLAMGAPAGLAAAQTGPLDTIPGLDFDAVLERGLEVMPETGSLDEAVSAGQAAAAAGPDLASPSGSADVRNQDQQALPPPAVPGLTSEESAAALPTLPALPPEAGSGGAPGTGSPYSGIDGAGSLGGVVDLIDRAGGPEALGGSGEPGGTGAAPDATDGSRLPALPTVG</sequence>
<feature type="compositionally biased region" description="Gly residues" evidence="1">
    <location>
        <begin position="157"/>
        <end position="169"/>
    </location>
</feature>
<feature type="region of interest" description="Disordered" evidence="1">
    <location>
        <begin position="65"/>
        <end position="187"/>
    </location>
</feature>
<feature type="signal peptide" evidence="2">
    <location>
        <begin position="1"/>
        <end position="26"/>
    </location>
</feature>
<gene>
    <name evidence="3" type="ORF">ACFFVD_04425</name>
</gene>
<evidence type="ECO:0000256" key="2">
    <source>
        <dbReference type="SAM" id="SignalP"/>
    </source>
</evidence>
<dbReference type="EMBL" id="JBHMDY010000002">
    <property type="protein sequence ID" value="MFB9259040.1"/>
    <property type="molecule type" value="Genomic_DNA"/>
</dbReference>
<reference evidence="3 4" key="1">
    <citation type="submission" date="2024-09" db="EMBL/GenBank/DDBJ databases">
        <authorList>
            <person name="Sun Q."/>
            <person name="Mori K."/>
        </authorList>
    </citation>
    <scope>NUCLEOTIDE SEQUENCE [LARGE SCALE GENOMIC DNA]</scope>
    <source>
        <strain evidence="3 4">CCM 7659</strain>
    </source>
</reference>
<organism evidence="3 4">
    <name type="scientific">Dietzia aerolata</name>
    <dbReference type="NCBI Taxonomy" id="595984"/>
    <lineage>
        <taxon>Bacteria</taxon>
        <taxon>Bacillati</taxon>
        <taxon>Actinomycetota</taxon>
        <taxon>Actinomycetes</taxon>
        <taxon>Mycobacteriales</taxon>
        <taxon>Dietziaceae</taxon>
        <taxon>Dietzia</taxon>
    </lineage>
</organism>
<evidence type="ECO:0000313" key="4">
    <source>
        <dbReference type="Proteomes" id="UP001589700"/>
    </source>
</evidence>
<dbReference type="Proteomes" id="UP001589700">
    <property type="component" value="Unassembled WGS sequence"/>
</dbReference>
<protein>
    <recommendedName>
        <fullName evidence="5">Secreted protein</fullName>
    </recommendedName>
</protein>
<dbReference type="RefSeq" id="WP_380023102.1">
    <property type="nucleotide sequence ID" value="NZ_JBHMDY010000002.1"/>
</dbReference>
<keyword evidence="2" id="KW-0732">Signal</keyword>
<proteinExistence type="predicted"/>
<feature type="chain" id="PRO_5046908992" description="Secreted protein" evidence="2">
    <location>
        <begin position="27"/>
        <end position="187"/>
    </location>
</feature>
<name>A0ABV5JQ30_9ACTN</name>
<feature type="compositionally biased region" description="Low complexity" evidence="1">
    <location>
        <begin position="65"/>
        <end position="85"/>
    </location>
</feature>
<keyword evidence="4" id="KW-1185">Reference proteome</keyword>
<feature type="compositionally biased region" description="Low complexity" evidence="1">
    <location>
        <begin position="106"/>
        <end position="115"/>
    </location>
</feature>
<evidence type="ECO:0000256" key="1">
    <source>
        <dbReference type="SAM" id="MobiDB-lite"/>
    </source>
</evidence>
<evidence type="ECO:0000313" key="3">
    <source>
        <dbReference type="EMBL" id="MFB9259040.1"/>
    </source>
</evidence>
<comment type="caution">
    <text evidence="3">The sequence shown here is derived from an EMBL/GenBank/DDBJ whole genome shotgun (WGS) entry which is preliminary data.</text>
</comment>
<evidence type="ECO:0008006" key="5">
    <source>
        <dbReference type="Google" id="ProtNLM"/>
    </source>
</evidence>